<accession>A0A3P7RVF5</accession>
<evidence type="ECO:0000313" key="1">
    <source>
        <dbReference type="EMBL" id="VDN46722.1"/>
    </source>
</evidence>
<protein>
    <submittedName>
        <fullName evidence="1">Uncharacterized protein</fullName>
    </submittedName>
</protein>
<name>A0A3P7RVF5_9FIRM</name>
<sequence length="776" mass="89847">MRPLHPNYHIVYNEKENWFDFSVFNKSILGSVIVARVGKEKAIALDMKFEVREDGFGPYEQWTIEYGPAEKKKGSFTGIIKAYPYFIVFETINHHEIKGKKNKHPYGNPYISFPSFEGEYFEGNCTCLSYKRQAPFNYPIQWKGRVIDSLREGKNSPLIITNMAYETVVLSPMTHFLHGTVSINKYPEQVRCGIPRSVERIEKETSFKTLMVIDTGVNKTMNLWGALLRQEHRVEPIGLREDVLLKYISYWTNAGSAYWYRSIHKTSYENTLKKLVAHHESIGLHFGSYQLDSWWYHKDGDHYTSSIVEWEPKEETTGKNFNSMVTAMARAKTIPMFQKDKLSYVQSILKKPIGCHFKQISKDAIYVNDNREDFLIDHFAMPKNKSVAKDLFKRLFNHPRWALSYVIHDWLSFMNERHAGFRSIQMSEDYFEGLDEACLETPSSNNESGHLSLQFCMTQPHMTLNSVKMQSVTSIRSTSDSNSFFVEGPKRWRWHLYASKMIQALGKYAFYDNRRSGKSSYILPNKYAKFEMIWLGLSCGPIGIGDQLGKENMSLIKKVIKSDGEIIKPDVPAVPLDACYIYNPYDVSSKKGVTVFSYSQMSSNTQDYKVLYLLSFNMNPIRKKVTTTYALKETHHTKAGSYVVYDYFSMTLQVCNEQDLKTYSMKGRKIYYHIGAPIVHGFAYIGDVSKHVCASNQLVEHIDIGPNSVTIDISYIRQPQQSQWVCYSQHKPQRITSDLTEISYEFKEGKLVFDLKNVDLIKDLNKVRIRIEYTAK</sequence>
<dbReference type="EMBL" id="LR130778">
    <property type="protein sequence ID" value="VDN46722.1"/>
    <property type="molecule type" value="Genomic_DNA"/>
</dbReference>
<dbReference type="OrthoDB" id="9758822at2"/>
<proteinExistence type="predicted"/>
<evidence type="ECO:0000313" key="2">
    <source>
        <dbReference type="Proteomes" id="UP000279029"/>
    </source>
</evidence>
<dbReference type="Proteomes" id="UP000279029">
    <property type="component" value="Chromosome"/>
</dbReference>
<gene>
    <name evidence="1" type="ORF">PATL70BA_0848</name>
</gene>
<dbReference type="KEGG" id="cbar:PATL70BA_0848"/>
<reference evidence="1 2" key="1">
    <citation type="submission" date="2018-09" db="EMBL/GenBank/DDBJ databases">
        <authorList>
            <person name="Postec A."/>
        </authorList>
    </citation>
    <scope>NUCLEOTIDE SEQUENCE [LARGE SCALE GENOMIC DNA]</scope>
    <source>
        <strain evidence="1">70B-A</strain>
    </source>
</reference>
<keyword evidence="2" id="KW-1185">Reference proteome</keyword>
<organism evidence="1 2">
    <name type="scientific">Petrocella atlantisensis</name>
    <dbReference type="NCBI Taxonomy" id="2173034"/>
    <lineage>
        <taxon>Bacteria</taxon>
        <taxon>Bacillati</taxon>
        <taxon>Bacillota</taxon>
        <taxon>Clostridia</taxon>
        <taxon>Lachnospirales</taxon>
        <taxon>Vallitaleaceae</taxon>
        <taxon>Petrocella</taxon>
    </lineage>
</organism>
<dbReference type="AlphaFoldDB" id="A0A3P7RVF5"/>